<comment type="caution">
    <text evidence="1">The sequence shown here is derived from an EMBL/GenBank/DDBJ whole genome shotgun (WGS) entry which is preliminary data.</text>
</comment>
<proteinExistence type="predicted"/>
<evidence type="ECO:0000313" key="2">
    <source>
        <dbReference type="Proteomes" id="UP000236893"/>
    </source>
</evidence>
<reference evidence="1 2" key="1">
    <citation type="submission" date="2018-01" db="EMBL/GenBank/DDBJ databases">
        <authorList>
            <person name="Gaut B.S."/>
            <person name="Morton B.R."/>
            <person name="Clegg M.T."/>
            <person name="Duvall M.R."/>
        </authorList>
    </citation>
    <scope>NUCLEOTIDE SEQUENCE [LARGE SCALE GENOMIC DNA]</scope>
    <source>
        <strain evidence="1 2">HR-AV</strain>
    </source>
</reference>
<accession>A0A2S5A371</accession>
<organism evidence="1 2">
    <name type="scientific">Solitalea longa</name>
    <dbReference type="NCBI Taxonomy" id="2079460"/>
    <lineage>
        <taxon>Bacteria</taxon>
        <taxon>Pseudomonadati</taxon>
        <taxon>Bacteroidota</taxon>
        <taxon>Sphingobacteriia</taxon>
        <taxon>Sphingobacteriales</taxon>
        <taxon>Sphingobacteriaceae</taxon>
        <taxon>Solitalea</taxon>
    </lineage>
</organism>
<dbReference type="RefSeq" id="WP_103789055.1">
    <property type="nucleotide sequence ID" value="NZ_PQVF01000006.1"/>
</dbReference>
<keyword evidence="2" id="KW-1185">Reference proteome</keyword>
<sequence>MLDQDFCEYLEYEICKAFEQSNYDQIKGYWCDGVLLNQPDSCYSQKFVNDNRQVSLKAFLGQNGQTQYELILKFGKKALSRFARNLDIKECVPSPDKQNWLNIDTMRNIIEIQLD</sequence>
<dbReference type="Proteomes" id="UP000236893">
    <property type="component" value="Unassembled WGS sequence"/>
</dbReference>
<protein>
    <submittedName>
        <fullName evidence="1">Uncharacterized protein</fullName>
    </submittedName>
</protein>
<evidence type="ECO:0000313" key="1">
    <source>
        <dbReference type="EMBL" id="POY36752.1"/>
    </source>
</evidence>
<dbReference type="AlphaFoldDB" id="A0A2S5A371"/>
<name>A0A2S5A371_9SPHI</name>
<gene>
    <name evidence="1" type="ORF">C3K47_10365</name>
</gene>
<dbReference type="OrthoDB" id="798785at2"/>
<dbReference type="EMBL" id="PQVF01000006">
    <property type="protein sequence ID" value="POY36752.1"/>
    <property type="molecule type" value="Genomic_DNA"/>
</dbReference>